<evidence type="ECO:0000256" key="4">
    <source>
        <dbReference type="SAM" id="SignalP"/>
    </source>
</evidence>
<dbReference type="GO" id="GO:0020037">
    <property type="term" value="F:heme binding"/>
    <property type="evidence" value="ECO:0007669"/>
    <property type="project" value="InterPro"/>
</dbReference>
<evidence type="ECO:0000259" key="5">
    <source>
        <dbReference type="Pfam" id="PF00034"/>
    </source>
</evidence>
<keyword evidence="3" id="KW-0408">Iron</keyword>
<dbReference type="Proteomes" id="UP000593580">
    <property type="component" value="Chromosome"/>
</dbReference>
<dbReference type="EMBL" id="CP041406">
    <property type="protein sequence ID" value="QOP45618.1"/>
    <property type="molecule type" value="Genomic_DNA"/>
</dbReference>
<name>A0A7M1B9V5_9BACT</name>
<evidence type="ECO:0000256" key="1">
    <source>
        <dbReference type="ARBA" id="ARBA00022617"/>
    </source>
</evidence>
<keyword evidence="4" id="KW-0732">Signal</keyword>
<dbReference type="KEGG" id="spal:FM071_04675"/>
<dbReference type="Pfam" id="PF00034">
    <property type="entry name" value="Cytochrom_C"/>
    <property type="match status" value="1"/>
</dbReference>
<evidence type="ECO:0000313" key="6">
    <source>
        <dbReference type="EMBL" id="QOP45618.1"/>
    </source>
</evidence>
<feature type="chain" id="PRO_5032338780" evidence="4">
    <location>
        <begin position="21"/>
        <end position="116"/>
    </location>
</feature>
<protein>
    <submittedName>
        <fullName evidence="6">Cytochrome c</fullName>
    </submittedName>
</protein>
<evidence type="ECO:0000256" key="3">
    <source>
        <dbReference type="ARBA" id="ARBA00023004"/>
    </source>
</evidence>
<dbReference type="RefSeq" id="WP_193111863.1">
    <property type="nucleotide sequence ID" value="NZ_CP041406.1"/>
</dbReference>
<dbReference type="GO" id="GO:0046872">
    <property type="term" value="F:metal ion binding"/>
    <property type="evidence" value="ECO:0007669"/>
    <property type="project" value="UniProtKB-KW"/>
</dbReference>
<feature type="domain" description="Cytochrome c" evidence="5">
    <location>
        <begin position="27"/>
        <end position="106"/>
    </location>
</feature>
<keyword evidence="2" id="KW-0479">Metal-binding</keyword>
<sequence>MKYILLLLTPWCLFASSSFITQREYASQLYKNPRGIACGRCHGAKGEGKLIANYVHKNKKKSFIGPRINNIKYTEFFKALNTRKKGMPRYYLTPKEIEALYFYLHQNDKKKVKNVQ</sequence>
<evidence type="ECO:0000313" key="7">
    <source>
        <dbReference type="Proteomes" id="UP000593580"/>
    </source>
</evidence>
<dbReference type="Gene3D" id="1.10.760.10">
    <property type="entry name" value="Cytochrome c-like domain"/>
    <property type="match status" value="1"/>
</dbReference>
<dbReference type="InterPro" id="IPR036909">
    <property type="entry name" value="Cyt_c-like_dom_sf"/>
</dbReference>
<accession>A0A7M1B9V5</accession>
<dbReference type="SUPFAM" id="SSF46626">
    <property type="entry name" value="Cytochrome c"/>
    <property type="match status" value="1"/>
</dbReference>
<reference evidence="6 7" key="1">
    <citation type="submission" date="2019-07" db="EMBL/GenBank/DDBJ databases">
        <title>Sulfurimonas paralvinellae sp. nov., a novel mesophilic, hydrogen- and sulfur-oxidizing chemolithoautotroph within the Epsilonproteo- bacteria isolated from a deep-sea hydrothermal vent polychaete nest, reclassification of Thiomicrospira denitrificans as Sulfurimonas denitrificans comb. nov. and emended description of the genus Sulfurimonas.</title>
        <authorList>
            <person name="Wang S."/>
            <person name="Jiang L."/>
            <person name="Shao Z."/>
        </authorList>
    </citation>
    <scope>NUCLEOTIDE SEQUENCE [LARGE SCALE GENOMIC DNA]</scope>
    <source>
        <strain evidence="6 7">GO25</strain>
    </source>
</reference>
<keyword evidence="1" id="KW-0349">Heme</keyword>
<gene>
    <name evidence="6" type="ORF">FM071_04675</name>
</gene>
<feature type="signal peptide" evidence="4">
    <location>
        <begin position="1"/>
        <end position="20"/>
    </location>
</feature>
<keyword evidence="7" id="KW-1185">Reference proteome</keyword>
<proteinExistence type="predicted"/>
<evidence type="ECO:0000256" key="2">
    <source>
        <dbReference type="ARBA" id="ARBA00022723"/>
    </source>
</evidence>
<dbReference type="InterPro" id="IPR009056">
    <property type="entry name" value="Cyt_c-like_dom"/>
</dbReference>
<dbReference type="AlphaFoldDB" id="A0A7M1B9V5"/>
<dbReference type="GO" id="GO:0009055">
    <property type="term" value="F:electron transfer activity"/>
    <property type="evidence" value="ECO:0007669"/>
    <property type="project" value="InterPro"/>
</dbReference>
<organism evidence="6 7">
    <name type="scientific">Sulfurimonas paralvinellae</name>
    <dbReference type="NCBI Taxonomy" id="317658"/>
    <lineage>
        <taxon>Bacteria</taxon>
        <taxon>Pseudomonadati</taxon>
        <taxon>Campylobacterota</taxon>
        <taxon>Epsilonproteobacteria</taxon>
        <taxon>Campylobacterales</taxon>
        <taxon>Sulfurimonadaceae</taxon>
        <taxon>Sulfurimonas</taxon>
    </lineage>
</organism>